<name>A0A1Q9C7P4_SYMMI</name>
<reference evidence="1 2" key="1">
    <citation type="submission" date="2016-02" db="EMBL/GenBank/DDBJ databases">
        <title>Genome analysis of coral dinoflagellate symbionts highlights evolutionary adaptations to a symbiotic lifestyle.</title>
        <authorList>
            <person name="Aranda M."/>
            <person name="Li Y."/>
            <person name="Liew Y.J."/>
            <person name="Baumgarten S."/>
            <person name="Simakov O."/>
            <person name="Wilson M."/>
            <person name="Piel J."/>
            <person name="Ashoor H."/>
            <person name="Bougouffa S."/>
            <person name="Bajic V.B."/>
            <person name="Ryu T."/>
            <person name="Ravasi T."/>
            <person name="Bayer T."/>
            <person name="Micklem G."/>
            <person name="Kim H."/>
            <person name="Bhak J."/>
            <person name="Lajeunesse T.C."/>
            <person name="Voolstra C.R."/>
        </authorList>
    </citation>
    <scope>NUCLEOTIDE SEQUENCE [LARGE SCALE GENOMIC DNA]</scope>
    <source>
        <strain evidence="1 2">CCMP2467</strain>
    </source>
</reference>
<dbReference type="AlphaFoldDB" id="A0A1Q9C7P4"/>
<protein>
    <submittedName>
        <fullName evidence="1">Uncharacterized protein</fullName>
    </submittedName>
</protein>
<evidence type="ECO:0000313" key="2">
    <source>
        <dbReference type="Proteomes" id="UP000186817"/>
    </source>
</evidence>
<comment type="caution">
    <text evidence="1">The sequence shown here is derived from an EMBL/GenBank/DDBJ whole genome shotgun (WGS) entry which is preliminary data.</text>
</comment>
<gene>
    <name evidence="1" type="ORF">AK812_SmicGene40813</name>
</gene>
<dbReference type="Proteomes" id="UP000186817">
    <property type="component" value="Unassembled WGS sequence"/>
</dbReference>
<keyword evidence="2" id="KW-1185">Reference proteome</keyword>
<accession>A0A1Q9C7P4</accession>
<evidence type="ECO:0000313" key="1">
    <source>
        <dbReference type="EMBL" id="OLP78952.1"/>
    </source>
</evidence>
<organism evidence="1 2">
    <name type="scientific">Symbiodinium microadriaticum</name>
    <name type="common">Dinoflagellate</name>
    <name type="synonym">Zooxanthella microadriatica</name>
    <dbReference type="NCBI Taxonomy" id="2951"/>
    <lineage>
        <taxon>Eukaryota</taxon>
        <taxon>Sar</taxon>
        <taxon>Alveolata</taxon>
        <taxon>Dinophyceae</taxon>
        <taxon>Suessiales</taxon>
        <taxon>Symbiodiniaceae</taxon>
        <taxon>Symbiodinium</taxon>
    </lineage>
</organism>
<proteinExistence type="predicted"/>
<sequence length="245" mass="26727">MSHGTDGVERLLASSSTLLGAFTVALPERRAADASTVSHARAARTVQWVASWLLRGSEMAVVIERTPFLSESREDLWQYYQTLPLDSRLDGLLGMLLAVEVLSSSGVLHKDQFPRSRQLLQWYCAAVGLAGVAPKQLFYHIHSWLWAYETRVALREVGPQMPSPLSTQAGRVISEAVASLQSALGVTDGPLAVVETSSTNRWASVLLLLSLGAAGLWWLGASSIKDATDCTLQRLRRFAKPKLGQ</sequence>
<dbReference type="EMBL" id="LSRX01001541">
    <property type="protein sequence ID" value="OLP78952.1"/>
    <property type="molecule type" value="Genomic_DNA"/>
</dbReference>